<protein>
    <submittedName>
        <fullName evidence="10">Putative membrane protein YdgH</fullName>
    </submittedName>
</protein>
<feature type="transmembrane region" description="Helical" evidence="8">
    <location>
        <begin position="214"/>
        <end position="236"/>
    </location>
</feature>
<keyword evidence="11" id="KW-1185">Reference proteome</keyword>
<feature type="transmembrane region" description="Helical" evidence="8">
    <location>
        <begin position="257"/>
        <end position="276"/>
    </location>
</feature>
<accession>A0A5C6A9F8</accession>
<reference evidence="10 11" key="1">
    <citation type="submission" date="2019-02" db="EMBL/GenBank/DDBJ databases">
        <title>Deep-cultivation of Planctomycetes and their phenomic and genomic characterization uncovers novel biology.</title>
        <authorList>
            <person name="Wiegand S."/>
            <person name="Jogler M."/>
            <person name="Boedeker C."/>
            <person name="Pinto D."/>
            <person name="Vollmers J."/>
            <person name="Rivas-Marin E."/>
            <person name="Kohn T."/>
            <person name="Peeters S.H."/>
            <person name="Heuer A."/>
            <person name="Rast P."/>
            <person name="Oberbeckmann S."/>
            <person name="Bunk B."/>
            <person name="Jeske O."/>
            <person name="Meyerdierks A."/>
            <person name="Storesund J.E."/>
            <person name="Kallscheuer N."/>
            <person name="Luecker S."/>
            <person name="Lage O.M."/>
            <person name="Pohl T."/>
            <person name="Merkel B.J."/>
            <person name="Hornburger P."/>
            <person name="Mueller R.-W."/>
            <person name="Bruemmer F."/>
            <person name="Labrenz M."/>
            <person name="Spormann A.M."/>
            <person name="Op Den Camp H."/>
            <person name="Overmann J."/>
            <person name="Amann R."/>
            <person name="Jetten M.S.M."/>
            <person name="Mascher T."/>
            <person name="Medema M.H."/>
            <person name="Devos D.P."/>
            <person name="Kaster A.-K."/>
            <person name="Ovreas L."/>
            <person name="Rohde M."/>
            <person name="Galperin M.Y."/>
            <person name="Jogler C."/>
        </authorList>
    </citation>
    <scope>NUCLEOTIDE SEQUENCE [LARGE SCALE GENOMIC DNA]</scope>
    <source>
        <strain evidence="10 11">Pla108</strain>
    </source>
</reference>
<evidence type="ECO:0000256" key="6">
    <source>
        <dbReference type="ARBA" id="ARBA00023136"/>
    </source>
</evidence>
<feature type="transmembrane region" description="Helical" evidence="8">
    <location>
        <begin position="673"/>
        <end position="691"/>
    </location>
</feature>
<evidence type="ECO:0000256" key="4">
    <source>
        <dbReference type="ARBA" id="ARBA00022692"/>
    </source>
</evidence>
<dbReference type="SUPFAM" id="SSF82866">
    <property type="entry name" value="Multidrug efflux transporter AcrB transmembrane domain"/>
    <property type="match status" value="2"/>
</dbReference>
<evidence type="ECO:0000256" key="2">
    <source>
        <dbReference type="ARBA" id="ARBA00010157"/>
    </source>
</evidence>
<comment type="subcellular location">
    <subcellularLocation>
        <location evidence="1">Cell membrane</location>
        <topology evidence="1">Multi-pass membrane protein</topology>
    </subcellularLocation>
</comment>
<dbReference type="EMBL" id="SJPR01000004">
    <property type="protein sequence ID" value="TWT96040.1"/>
    <property type="molecule type" value="Genomic_DNA"/>
</dbReference>
<feature type="transmembrane region" description="Helical" evidence="8">
    <location>
        <begin position="612"/>
        <end position="630"/>
    </location>
</feature>
<proteinExistence type="inferred from homology"/>
<feature type="transmembrane region" description="Helical" evidence="8">
    <location>
        <begin position="637"/>
        <end position="661"/>
    </location>
</feature>
<dbReference type="Proteomes" id="UP000317421">
    <property type="component" value="Unassembled WGS sequence"/>
</dbReference>
<keyword evidence="4 8" id="KW-0812">Transmembrane</keyword>
<feature type="region of interest" description="Disordered" evidence="7">
    <location>
        <begin position="781"/>
        <end position="803"/>
    </location>
</feature>
<evidence type="ECO:0000313" key="11">
    <source>
        <dbReference type="Proteomes" id="UP000317421"/>
    </source>
</evidence>
<dbReference type="Pfam" id="PF03176">
    <property type="entry name" value="MMPL"/>
    <property type="match status" value="2"/>
</dbReference>
<feature type="transmembrane region" description="Helical" evidence="8">
    <location>
        <begin position="747"/>
        <end position="771"/>
    </location>
</feature>
<feature type="domain" description="Membrane transport protein MMPL" evidence="9">
    <location>
        <begin position="540"/>
        <end position="778"/>
    </location>
</feature>
<feature type="transmembrane region" description="Helical" evidence="8">
    <location>
        <begin position="712"/>
        <end position="735"/>
    </location>
</feature>
<organism evidence="10 11">
    <name type="scientific">Botrimarina colliarenosi</name>
    <dbReference type="NCBI Taxonomy" id="2528001"/>
    <lineage>
        <taxon>Bacteria</taxon>
        <taxon>Pseudomonadati</taxon>
        <taxon>Planctomycetota</taxon>
        <taxon>Planctomycetia</taxon>
        <taxon>Pirellulales</taxon>
        <taxon>Lacipirellulaceae</taxon>
        <taxon>Botrimarina</taxon>
    </lineage>
</organism>
<evidence type="ECO:0000259" key="9">
    <source>
        <dbReference type="Pfam" id="PF03176"/>
    </source>
</evidence>
<feature type="transmembrane region" description="Helical" evidence="8">
    <location>
        <begin position="189"/>
        <end position="208"/>
    </location>
</feature>
<dbReference type="GO" id="GO:0005886">
    <property type="term" value="C:plasma membrane"/>
    <property type="evidence" value="ECO:0007669"/>
    <property type="project" value="UniProtKB-SubCell"/>
</dbReference>
<name>A0A5C6A9F8_9BACT</name>
<evidence type="ECO:0000313" key="10">
    <source>
        <dbReference type="EMBL" id="TWT96040.1"/>
    </source>
</evidence>
<dbReference type="AlphaFoldDB" id="A0A5C6A9F8"/>
<feature type="transmembrane region" description="Helical" evidence="8">
    <location>
        <begin position="14"/>
        <end position="32"/>
    </location>
</feature>
<evidence type="ECO:0000256" key="5">
    <source>
        <dbReference type="ARBA" id="ARBA00022989"/>
    </source>
</evidence>
<keyword evidence="6 8" id="KW-0472">Membrane</keyword>
<feature type="domain" description="Membrane transport protein MMPL" evidence="9">
    <location>
        <begin position="46"/>
        <end position="396"/>
    </location>
</feature>
<evidence type="ECO:0000256" key="3">
    <source>
        <dbReference type="ARBA" id="ARBA00022475"/>
    </source>
</evidence>
<evidence type="ECO:0000256" key="7">
    <source>
        <dbReference type="SAM" id="MobiDB-lite"/>
    </source>
</evidence>
<dbReference type="Gene3D" id="1.20.1640.10">
    <property type="entry name" value="Multidrug efflux transporter AcrB transmembrane domain"/>
    <property type="match status" value="2"/>
</dbReference>
<comment type="similarity">
    <text evidence="2">Belongs to the resistance-nodulation-cell division (RND) (TC 2.A.6) family. MmpL subfamily.</text>
</comment>
<dbReference type="PANTHER" id="PTHR33406:SF6">
    <property type="entry name" value="MEMBRANE PROTEIN YDGH-RELATED"/>
    <property type="match status" value="1"/>
</dbReference>
<feature type="transmembrane region" description="Helical" evidence="8">
    <location>
        <begin position="296"/>
        <end position="319"/>
    </location>
</feature>
<dbReference type="OrthoDB" id="9782006at2"/>
<keyword evidence="5 8" id="KW-1133">Transmembrane helix</keyword>
<evidence type="ECO:0000256" key="1">
    <source>
        <dbReference type="ARBA" id="ARBA00004651"/>
    </source>
</evidence>
<dbReference type="InterPro" id="IPR050545">
    <property type="entry name" value="Mycobact_MmpL"/>
</dbReference>
<feature type="transmembrane region" description="Helical" evidence="8">
    <location>
        <begin position="331"/>
        <end position="351"/>
    </location>
</feature>
<evidence type="ECO:0000256" key="8">
    <source>
        <dbReference type="SAM" id="Phobius"/>
    </source>
</evidence>
<dbReference type="RefSeq" id="WP_146445833.1">
    <property type="nucleotide sequence ID" value="NZ_SJPR01000004.1"/>
</dbReference>
<keyword evidence="3" id="KW-1003">Cell membrane</keyword>
<dbReference type="PANTHER" id="PTHR33406">
    <property type="entry name" value="MEMBRANE PROTEIN MJ1562-RELATED"/>
    <property type="match status" value="1"/>
</dbReference>
<sequence length="803" mass="86474">MLAKRFASLINRHWLWLLVGWIVLAVGLKMIAPTWEDIAKDGDLEYLPASVPSLRGERLLQEAFPNEKAHSQVSVVLSRGGDPLTPDDRRFGLKIAEAIRTDKRLPLVDVWDETTQVVGDMLQAKDGKATMVVARLTSGLMDVANVALLRRMEQLTADFRSEQPEGLRVDLTGSAMIGGDMRASIAESLASTEATTVLLVLGCLVVIYRAPVLVLIPLATIAVSMSVATNAVALLAQHFGPEAYEWSDFKIFTTTKIFVVVILFGAGTDYCLFLIARYKEELSRGVPRGEAAGLALANVADALLGSALTTILGLATMVFAQYGKFVSSGPIVAVCLFIALLACVTFAPALLRALGPLVFWPFGSRLIEAELNADGQPTDAPLWGWIADAVMKRPATILAVTVWLSAPLVYYGAGVGVTHDFMADLAPDRVSVVGAETVGRYYGKGTIAPMKVVAKLGDSVAADDGEPLDLRTPDGRFALAPLHSMLHDLAPVADVRSLYLPTGGDPRNRSFIGSSAFRDLAAAGSPITADTFVSHTAPYKGRVTQLAVVLAENPFSKTARDQIPSIQEALAEFAKQPTLDGAPNPWLGATFELVGTTPGMRDLEVVTNSDRIRIQVLTVTAVYLVLVLLLRRPLACAFLIATVLVSYWVTLGATSLFFEWLYGDTFRGIDWKVPVFLFVILIAVGQDYNIYLVTRVFEEQRTLGLRKGLRRAIVQTGGIITSCGVIMAGTFIAMATGTLRGMVELGFALAFGVLLDTFFVRTVVVPCYFALLARREPVDTPPAETIEASSPSPRRITAGAGVS</sequence>
<comment type="caution">
    <text evidence="10">The sequence shown here is derived from an EMBL/GenBank/DDBJ whole genome shotgun (WGS) entry which is preliminary data.</text>
</comment>
<dbReference type="InterPro" id="IPR004869">
    <property type="entry name" value="MMPL_dom"/>
</dbReference>
<gene>
    <name evidence="10" type="primary">ydgH</name>
    <name evidence="10" type="ORF">Pla108_31220</name>
</gene>